<sequence>MVQLIDLHYGRPRTIASYVLEGSDGPVIIETGPDSCYSRLVEGLARLGYDPTDVQHVFVTHIHLDHAGAAWRFARHGAKIYVHPLGAPHLIDPSKLWASATRIYGDQTEPLWGRAEPIAPEQVVVLEDSQTVKFGPLEIQALETPGHAPHHFAYRVGDAVFTGDVGGVRIGQGPVLPPCPPPDIHVERWQQSIARLRDLNPARLYLTHFGEYTDAREHLDRLEAKLLEYAAWIKDKLRQGLSQEQMVPLFEQMLNGDLERSGLDEEGLADYEKADPAWMSVAGLSRYWQKHHPEALQ</sequence>
<dbReference type="InterPro" id="IPR001279">
    <property type="entry name" value="Metallo-B-lactamas"/>
</dbReference>
<dbReference type="SMART" id="SM00849">
    <property type="entry name" value="Lactamase_B"/>
    <property type="match status" value="1"/>
</dbReference>
<dbReference type="EMBL" id="CP002042">
    <property type="protein sequence ID" value="ADH63420.1"/>
    <property type="molecule type" value="Genomic_DNA"/>
</dbReference>
<evidence type="ECO:0000313" key="3">
    <source>
        <dbReference type="Proteomes" id="UP000001916"/>
    </source>
</evidence>
<dbReference type="AlphaFoldDB" id="D7BF67"/>
<dbReference type="OrthoDB" id="9761531at2"/>
<name>D7BF67_ALLS1</name>
<keyword evidence="3" id="KW-1185">Reference proteome</keyword>
<proteinExistence type="predicted"/>
<evidence type="ECO:0000313" key="2">
    <source>
        <dbReference type="EMBL" id="ADH63420.1"/>
    </source>
</evidence>
<dbReference type="RefSeq" id="WP_013157985.1">
    <property type="nucleotide sequence ID" value="NC_014212.1"/>
</dbReference>
<dbReference type="HOGENOM" id="CLU_061385_1_0_0"/>
<protein>
    <submittedName>
        <fullName evidence="2">Beta-lactamase domain protein</fullName>
    </submittedName>
</protein>
<dbReference type="Pfam" id="PF00753">
    <property type="entry name" value="Lactamase_B"/>
    <property type="match status" value="1"/>
</dbReference>
<dbReference type="Gene3D" id="3.60.15.10">
    <property type="entry name" value="Ribonuclease Z/Hydroxyacylglutathione hydrolase-like"/>
    <property type="match status" value="1"/>
</dbReference>
<dbReference type="PANTHER" id="PTHR42951:SF22">
    <property type="entry name" value="METALLO BETA-LACTAMASE SUPERFAMILY LIPOPROTEIN"/>
    <property type="match status" value="1"/>
</dbReference>
<dbReference type="KEGG" id="msv:Mesil_1530"/>
<dbReference type="Proteomes" id="UP000001916">
    <property type="component" value="Chromosome"/>
</dbReference>
<organism evidence="2 3">
    <name type="scientific">Allomeiothermus silvanus (strain ATCC 700542 / DSM 9946 / NBRC 106475 / NCIMB 13440 / VI-R2)</name>
    <name type="common">Thermus silvanus</name>
    <dbReference type="NCBI Taxonomy" id="526227"/>
    <lineage>
        <taxon>Bacteria</taxon>
        <taxon>Thermotogati</taxon>
        <taxon>Deinococcota</taxon>
        <taxon>Deinococci</taxon>
        <taxon>Thermales</taxon>
        <taxon>Thermaceae</taxon>
        <taxon>Allomeiothermus</taxon>
    </lineage>
</organism>
<dbReference type="SUPFAM" id="SSF56281">
    <property type="entry name" value="Metallo-hydrolase/oxidoreductase"/>
    <property type="match status" value="1"/>
</dbReference>
<dbReference type="PANTHER" id="PTHR42951">
    <property type="entry name" value="METALLO-BETA-LACTAMASE DOMAIN-CONTAINING"/>
    <property type="match status" value="1"/>
</dbReference>
<dbReference type="STRING" id="526227.Mesil_1530"/>
<gene>
    <name evidence="2" type="ordered locus">Mesil_1530</name>
</gene>
<dbReference type="InterPro" id="IPR036866">
    <property type="entry name" value="RibonucZ/Hydroxyglut_hydro"/>
</dbReference>
<dbReference type="InterPro" id="IPR037482">
    <property type="entry name" value="ST1585_MBL-fold"/>
</dbReference>
<dbReference type="InterPro" id="IPR050855">
    <property type="entry name" value="NDM-1-like"/>
</dbReference>
<dbReference type="eggNOG" id="COG0491">
    <property type="taxonomic scope" value="Bacteria"/>
</dbReference>
<dbReference type="CDD" id="cd07726">
    <property type="entry name" value="ST1585-like_MBL-fold"/>
    <property type="match status" value="1"/>
</dbReference>
<evidence type="ECO:0000259" key="1">
    <source>
        <dbReference type="SMART" id="SM00849"/>
    </source>
</evidence>
<feature type="domain" description="Metallo-beta-lactamase" evidence="1">
    <location>
        <begin position="14"/>
        <end position="208"/>
    </location>
</feature>
<accession>D7BF67</accession>
<reference evidence="2 3" key="1">
    <citation type="journal article" date="2010" name="Stand. Genomic Sci.">
        <title>Complete genome sequence of Meiothermus silvanus type strain (VI-R2).</title>
        <authorList>
            <person name="Sikorski J."/>
            <person name="Tindall B.J."/>
            <person name="Lowry S."/>
            <person name="Lucas S."/>
            <person name="Nolan M."/>
            <person name="Copeland A."/>
            <person name="Glavina Del Rio T."/>
            <person name="Tice H."/>
            <person name="Cheng J.F."/>
            <person name="Han C."/>
            <person name="Pitluck S."/>
            <person name="Liolios K."/>
            <person name="Ivanova N."/>
            <person name="Mavromatis K."/>
            <person name="Mikhailova N."/>
            <person name="Pati A."/>
            <person name="Goodwin L."/>
            <person name="Chen A."/>
            <person name="Palaniappan K."/>
            <person name="Land M."/>
            <person name="Hauser L."/>
            <person name="Chang Y.J."/>
            <person name="Jeffries C.D."/>
            <person name="Rohde M."/>
            <person name="Goker M."/>
            <person name="Woyke T."/>
            <person name="Bristow J."/>
            <person name="Eisen J.A."/>
            <person name="Markowitz V."/>
            <person name="Hugenholtz P."/>
            <person name="Kyrpides N.C."/>
            <person name="Klenk H.P."/>
            <person name="Lapidus A."/>
        </authorList>
    </citation>
    <scope>NUCLEOTIDE SEQUENCE [LARGE SCALE GENOMIC DNA]</scope>
    <source>
        <strain evidence="3">ATCC 700542 / DSM 9946 / VI-R2</strain>
    </source>
</reference>